<protein>
    <recommendedName>
        <fullName evidence="1">YlxR domain-containing protein</fullName>
    </recommendedName>
</protein>
<dbReference type="EMBL" id="AP022598">
    <property type="protein sequence ID" value="BBY77991.1"/>
    <property type="molecule type" value="Genomic_DNA"/>
</dbReference>
<dbReference type="AlphaFoldDB" id="A0A7I7UAE9"/>
<dbReference type="PANTHER" id="PTHR34215:SF1">
    <property type="entry name" value="YLXR DOMAIN-CONTAINING PROTEIN"/>
    <property type="match status" value="1"/>
</dbReference>
<dbReference type="SUPFAM" id="SSF64376">
    <property type="entry name" value="YlxR-like"/>
    <property type="match status" value="1"/>
</dbReference>
<dbReference type="PANTHER" id="PTHR34215">
    <property type="entry name" value="BLL0784 PROTEIN"/>
    <property type="match status" value="1"/>
</dbReference>
<dbReference type="InterPro" id="IPR007393">
    <property type="entry name" value="YlxR_dom"/>
</dbReference>
<sequence length="140" mass="14936">MPLTAPVEATPNALRTGFLLHAALAVDSPVIQHEASARMRENTKEPSGGPVRTCIGCRRRELAVELLRVVAVDSVVTVDAAGKLPGRGAWLHPDPECLQAAIRRRAFGRALRITGSPDITAVSDRLSSGEALDIPGQENR</sequence>
<dbReference type="Gene3D" id="3.30.1230.10">
    <property type="entry name" value="YlxR-like"/>
    <property type="match status" value="1"/>
</dbReference>
<dbReference type="Pfam" id="PF04296">
    <property type="entry name" value="YlxR"/>
    <property type="match status" value="1"/>
</dbReference>
<gene>
    <name evidence="2" type="ORF">MPRF_48900</name>
</gene>
<evidence type="ECO:0000313" key="2">
    <source>
        <dbReference type="EMBL" id="BBY77991.1"/>
    </source>
</evidence>
<reference evidence="2 3" key="1">
    <citation type="journal article" date="2019" name="Emerg. Microbes Infect.">
        <title>Comprehensive subspecies identification of 175 nontuberculous mycobacteria species based on 7547 genomic profiles.</title>
        <authorList>
            <person name="Matsumoto Y."/>
            <person name="Kinjo T."/>
            <person name="Motooka D."/>
            <person name="Nabeya D."/>
            <person name="Jung N."/>
            <person name="Uechi K."/>
            <person name="Horii T."/>
            <person name="Iida T."/>
            <person name="Fujita J."/>
            <person name="Nakamura S."/>
        </authorList>
    </citation>
    <scope>NUCLEOTIDE SEQUENCE [LARGE SCALE GENOMIC DNA]</scope>
    <source>
        <strain evidence="2 3">JCM 6367</strain>
    </source>
</reference>
<proteinExistence type="predicted"/>
<dbReference type="InterPro" id="IPR037465">
    <property type="entry name" value="YlxR"/>
</dbReference>
<dbReference type="InterPro" id="IPR035931">
    <property type="entry name" value="YlxR-like_sf"/>
</dbReference>
<evidence type="ECO:0000313" key="3">
    <source>
        <dbReference type="Proteomes" id="UP000466554"/>
    </source>
</evidence>
<feature type="domain" description="YlxR" evidence="1">
    <location>
        <begin position="52"/>
        <end position="118"/>
    </location>
</feature>
<name>A0A7I7UAE9_MYCPF</name>
<organism evidence="2 3">
    <name type="scientific">Mycolicibacterium parafortuitum</name>
    <name type="common">Mycobacterium parafortuitum</name>
    <dbReference type="NCBI Taxonomy" id="39692"/>
    <lineage>
        <taxon>Bacteria</taxon>
        <taxon>Bacillati</taxon>
        <taxon>Actinomycetota</taxon>
        <taxon>Actinomycetes</taxon>
        <taxon>Mycobacteriales</taxon>
        <taxon>Mycobacteriaceae</taxon>
        <taxon>Mycolicibacterium</taxon>
    </lineage>
</organism>
<evidence type="ECO:0000259" key="1">
    <source>
        <dbReference type="Pfam" id="PF04296"/>
    </source>
</evidence>
<accession>A0A7I7UAE9</accession>
<dbReference type="Proteomes" id="UP000466554">
    <property type="component" value="Chromosome"/>
</dbReference>